<organism evidence="1">
    <name type="scientific">Rhizophora mucronata</name>
    <name type="common">Asiatic mangrove</name>
    <dbReference type="NCBI Taxonomy" id="61149"/>
    <lineage>
        <taxon>Eukaryota</taxon>
        <taxon>Viridiplantae</taxon>
        <taxon>Streptophyta</taxon>
        <taxon>Embryophyta</taxon>
        <taxon>Tracheophyta</taxon>
        <taxon>Spermatophyta</taxon>
        <taxon>Magnoliopsida</taxon>
        <taxon>eudicotyledons</taxon>
        <taxon>Gunneridae</taxon>
        <taxon>Pentapetalae</taxon>
        <taxon>rosids</taxon>
        <taxon>fabids</taxon>
        <taxon>Malpighiales</taxon>
        <taxon>Rhizophoraceae</taxon>
        <taxon>Rhizophora</taxon>
    </lineage>
</organism>
<sequence>MLNTTSPFSIAHDVFKAYGAVCVCE</sequence>
<proteinExistence type="predicted"/>
<reference evidence="1" key="1">
    <citation type="submission" date="2018-02" db="EMBL/GenBank/DDBJ databases">
        <title>Rhizophora mucronata_Transcriptome.</title>
        <authorList>
            <person name="Meera S.P."/>
            <person name="Sreeshan A."/>
            <person name="Augustine A."/>
        </authorList>
    </citation>
    <scope>NUCLEOTIDE SEQUENCE</scope>
    <source>
        <tissue evidence="1">Leaf</tissue>
    </source>
</reference>
<accession>A0A2P2QG79</accession>
<dbReference type="EMBL" id="GGEC01085462">
    <property type="protein sequence ID" value="MBX65946.1"/>
    <property type="molecule type" value="Transcribed_RNA"/>
</dbReference>
<dbReference type="AlphaFoldDB" id="A0A2P2QG79"/>
<name>A0A2P2QG79_RHIMU</name>
<evidence type="ECO:0000313" key="1">
    <source>
        <dbReference type="EMBL" id="MBX65946.1"/>
    </source>
</evidence>
<protein>
    <submittedName>
        <fullName evidence="1">Uncharacterized protein</fullName>
    </submittedName>
</protein>